<dbReference type="OrthoDB" id="4315969at2"/>
<name>A0A239NCQ4_9ACTN</name>
<keyword evidence="1" id="KW-0732">Signal</keyword>
<dbReference type="AlphaFoldDB" id="A0A239NCQ4"/>
<evidence type="ECO:0008006" key="4">
    <source>
        <dbReference type="Google" id="ProtNLM"/>
    </source>
</evidence>
<organism evidence="2 3">
    <name type="scientific">Actinacidiphila glaucinigra</name>
    <dbReference type="NCBI Taxonomy" id="235986"/>
    <lineage>
        <taxon>Bacteria</taxon>
        <taxon>Bacillati</taxon>
        <taxon>Actinomycetota</taxon>
        <taxon>Actinomycetes</taxon>
        <taxon>Kitasatosporales</taxon>
        <taxon>Streptomycetaceae</taxon>
        <taxon>Actinacidiphila</taxon>
    </lineage>
</organism>
<proteinExistence type="predicted"/>
<evidence type="ECO:0000313" key="3">
    <source>
        <dbReference type="Proteomes" id="UP000198280"/>
    </source>
</evidence>
<accession>A0A239NCQ4</accession>
<dbReference type="Proteomes" id="UP000198280">
    <property type="component" value="Unassembled WGS sequence"/>
</dbReference>
<reference evidence="2 3" key="1">
    <citation type="submission" date="2017-06" db="EMBL/GenBank/DDBJ databases">
        <authorList>
            <person name="Kim H.J."/>
            <person name="Triplett B.A."/>
        </authorList>
    </citation>
    <scope>NUCLEOTIDE SEQUENCE [LARGE SCALE GENOMIC DNA]</scope>
    <source>
        <strain evidence="2 3">CGMCC 4.1858</strain>
    </source>
</reference>
<dbReference type="EMBL" id="FZOF01000034">
    <property type="protein sequence ID" value="SNT52530.1"/>
    <property type="molecule type" value="Genomic_DNA"/>
</dbReference>
<feature type="chain" id="PRO_5013394452" description="Secreted protein" evidence="1">
    <location>
        <begin position="32"/>
        <end position="134"/>
    </location>
</feature>
<protein>
    <recommendedName>
        <fullName evidence="4">Secreted protein</fullName>
    </recommendedName>
</protein>
<evidence type="ECO:0000256" key="1">
    <source>
        <dbReference type="SAM" id="SignalP"/>
    </source>
</evidence>
<sequence>MRIRSRTVGALAAAALAVGGLSAATAATANAAPAAAQSCLGTAKSFSTTYVAPYDRWPGSGSATATSNCNDINVKPTLGDYVRTCFLPSSGGTSCNAWRWIDGGTWGLAATDVKDGTKFYLQFQLGYEYGSVAY</sequence>
<keyword evidence="3" id="KW-1185">Reference proteome</keyword>
<feature type="signal peptide" evidence="1">
    <location>
        <begin position="1"/>
        <end position="31"/>
    </location>
</feature>
<gene>
    <name evidence="2" type="ORF">SAMN05216252_13417</name>
</gene>
<evidence type="ECO:0000313" key="2">
    <source>
        <dbReference type="EMBL" id="SNT52530.1"/>
    </source>
</evidence>